<accession>A0A0B7APB7</accession>
<evidence type="ECO:0000313" key="2">
    <source>
        <dbReference type="EMBL" id="CEK82422.1"/>
    </source>
</evidence>
<feature type="compositionally biased region" description="Basic and acidic residues" evidence="1">
    <location>
        <begin position="30"/>
        <end position="48"/>
    </location>
</feature>
<gene>
    <name evidence="2" type="primary">ORF131432</name>
</gene>
<evidence type="ECO:0000256" key="1">
    <source>
        <dbReference type="SAM" id="MobiDB-lite"/>
    </source>
</evidence>
<reference evidence="2" key="1">
    <citation type="submission" date="2014-12" db="EMBL/GenBank/DDBJ databases">
        <title>Insight into the proteome of Arion vulgaris.</title>
        <authorList>
            <person name="Aradska J."/>
            <person name="Bulat T."/>
            <person name="Smidak R."/>
            <person name="Sarate P."/>
            <person name="Gangsoo J."/>
            <person name="Sialana F."/>
            <person name="Bilban M."/>
            <person name="Lubec G."/>
        </authorList>
    </citation>
    <scope>NUCLEOTIDE SEQUENCE</scope>
    <source>
        <tissue evidence="2">Skin</tissue>
    </source>
</reference>
<feature type="region of interest" description="Disordered" evidence="1">
    <location>
        <begin position="30"/>
        <end position="54"/>
    </location>
</feature>
<name>A0A0B7APB7_9EUPU</name>
<protein>
    <submittedName>
        <fullName evidence="2">Uncharacterized protein</fullName>
    </submittedName>
</protein>
<dbReference type="EMBL" id="HACG01035557">
    <property type="protein sequence ID" value="CEK82422.1"/>
    <property type="molecule type" value="Transcribed_RNA"/>
</dbReference>
<dbReference type="AlphaFoldDB" id="A0A0B7APB7"/>
<organism evidence="2">
    <name type="scientific">Arion vulgaris</name>
    <dbReference type="NCBI Taxonomy" id="1028688"/>
    <lineage>
        <taxon>Eukaryota</taxon>
        <taxon>Metazoa</taxon>
        <taxon>Spiralia</taxon>
        <taxon>Lophotrochozoa</taxon>
        <taxon>Mollusca</taxon>
        <taxon>Gastropoda</taxon>
        <taxon>Heterobranchia</taxon>
        <taxon>Euthyneura</taxon>
        <taxon>Panpulmonata</taxon>
        <taxon>Eupulmonata</taxon>
        <taxon>Stylommatophora</taxon>
        <taxon>Helicina</taxon>
        <taxon>Arionoidea</taxon>
        <taxon>Arionidae</taxon>
        <taxon>Arion</taxon>
    </lineage>
</organism>
<sequence>MSTANLKDNINHFKIVIKWSIQNVHVTHTTKTESNHGDTEKPGRDKCAHIHVKL</sequence>
<proteinExistence type="predicted"/>